<dbReference type="GO" id="GO:0030154">
    <property type="term" value="P:cell differentiation"/>
    <property type="evidence" value="ECO:0007669"/>
    <property type="project" value="UniProtKB-KW"/>
</dbReference>
<feature type="region of interest" description="Disordered" evidence="6">
    <location>
        <begin position="460"/>
        <end position="491"/>
    </location>
</feature>
<keyword evidence="9" id="KW-1185">Reference proteome</keyword>
<keyword evidence="4 5" id="KW-0287">Flowering</keyword>
<dbReference type="EMBL" id="QZWG01000002">
    <property type="protein sequence ID" value="RZC27385.1"/>
    <property type="molecule type" value="Genomic_DNA"/>
</dbReference>
<dbReference type="Gramene" id="XM_028365607.1">
    <property type="protein sequence ID" value="XP_028221408.1"/>
    <property type="gene ID" value="LOC114402915"/>
</dbReference>
<proteinExistence type="inferred from homology"/>
<organism evidence="7">
    <name type="scientific">Glycine soja</name>
    <name type="common">Wild soybean</name>
    <dbReference type="NCBI Taxonomy" id="3848"/>
    <lineage>
        <taxon>Eukaryota</taxon>
        <taxon>Viridiplantae</taxon>
        <taxon>Streptophyta</taxon>
        <taxon>Embryophyta</taxon>
        <taxon>Tracheophyta</taxon>
        <taxon>Spermatophyta</taxon>
        <taxon>Magnoliopsida</taxon>
        <taxon>eudicotyledons</taxon>
        <taxon>Gunneridae</taxon>
        <taxon>Pentapetalae</taxon>
        <taxon>rosids</taxon>
        <taxon>fabids</taxon>
        <taxon>Fabales</taxon>
        <taxon>Fabaceae</taxon>
        <taxon>Papilionoideae</taxon>
        <taxon>50 kb inversion clade</taxon>
        <taxon>NPAAA clade</taxon>
        <taxon>indigoferoid/millettioid clade</taxon>
        <taxon>Phaseoleae</taxon>
        <taxon>Glycine</taxon>
        <taxon>Glycine subgen. Soja</taxon>
    </lineage>
</organism>
<keyword evidence="2 5" id="KW-0217">Developmental protein</keyword>
<feature type="compositionally biased region" description="Low complexity" evidence="6">
    <location>
        <begin position="69"/>
        <end position="84"/>
    </location>
</feature>
<evidence type="ECO:0000256" key="6">
    <source>
        <dbReference type="SAM" id="MobiDB-lite"/>
    </source>
</evidence>
<dbReference type="InterPro" id="IPR012474">
    <property type="entry name" value="Frigida"/>
</dbReference>
<reference evidence="7" key="1">
    <citation type="submission" date="2014-07" db="EMBL/GenBank/DDBJ databases">
        <title>Identification of a novel salt tolerance gene in wild soybean by whole-genome sequencing.</title>
        <authorList>
            <person name="Lam H.-M."/>
            <person name="Qi X."/>
            <person name="Li M.-W."/>
            <person name="Liu X."/>
            <person name="Xie M."/>
            <person name="Ni M."/>
            <person name="Xu X."/>
        </authorList>
    </citation>
    <scope>NUCLEOTIDE SEQUENCE [LARGE SCALE GENOMIC DNA]</scope>
    <source>
        <tissue evidence="7">Root</tissue>
    </source>
</reference>
<protein>
    <recommendedName>
        <fullName evidence="5">FRIGIDA-like protein</fullName>
    </recommendedName>
</protein>
<dbReference type="PANTHER" id="PTHR31791:SF71">
    <property type="entry name" value="FRIGIDA-LIKE PROTEIN"/>
    <property type="match status" value="1"/>
</dbReference>
<dbReference type="GO" id="GO:0009908">
    <property type="term" value="P:flower development"/>
    <property type="evidence" value="ECO:0007669"/>
    <property type="project" value="UniProtKB-KW"/>
</dbReference>
<dbReference type="Proteomes" id="UP000053555">
    <property type="component" value="Unassembled WGS sequence"/>
</dbReference>
<dbReference type="Proteomes" id="UP000289340">
    <property type="component" value="Chromosome 2"/>
</dbReference>
<dbReference type="AlphaFoldDB" id="A0A0B2SHY9"/>
<feature type="compositionally biased region" description="Polar residues" evidence="6">
    <location>
        <begin position="90"/>
        <end position="102"/>
    </location>
</feature>
<evidence type="ECO:0000313" key="7">
    <source>
        <dbReference type="EMBL" id="KHN43869.1"/>
    </source>
</evidence>
<dbReference type="SMR" id="A0A0B2SHY9"/>
<dbReference type="EMBL" id="KN643543">
    <property type="protein sequence ID" value="KHN43869.1"/>
    <property type="molecule type" value="Genomic_DNA"/>
</dbReference>
<comment type="similarity">
    <text evidence="1 5">Belongs to the Frigida family.</text>
</comment>
<evidence type="ECO:0000256" key="4">
    <source>
        <dbReference type="ARBA" id="ARBA00023089"/>
    </source>
</evidence>
<evidence type="ECO:0000256" key="2">
    <source>
        <dbReference type="ARBA" id="ARBA00022473"/>
    </source>
</evidence>
<accession>A0A0B2SHY9</accession>
<dbReference type="PANTHER" id="PTHR31791">
    <property type="entry name" value="FRIGIDA-LIKE PROTEIN 3-RELATED"/>
    <property type="match status" value="1"/>
</dbReference>
<keyword evidence="3 5" id="KW-0221">Differentiation</keyword>
<reference evidence="8 9" key="2">
    <citation type="submission" date="2018-09" db="EMBL/GenBank/DDBJ databases">
        <title>A high-quality reference genome of wild soybean provides a powerful tool to mine soybean genomes.</title>
        <authorList>
            <person name="Xie M."/>
            <person name="Chung C.Y.L."/>
            <person name="Li M.-W."/>
            <person name="Wong F.-L."/>
            <person name="Chan T.-F."/>
            <person name="Lam H.-M."/>
        </authorList>
    </citation>
    <scope>NUCLEOTIDE SEQUENCE [LARGE SCALE GENOMIC DNA]</scope>
    <source>
        <strain evidence="9">cv. W05</strain>
        <tissue evidence="8">Hypocotyl of etiolated seedlings</tissue>
    </source>
</reference>
<gene>
    <name evidence="8" type="ORF">D0Y65_005480</name>
    <name evidence="7" type="ORF">glysoja_025908</name>
</gene>
<evidence type="ECO:0000313" key="9">
    <source>
        <dbReference type="Proteomes" id="UP000289340"/>
    </source>
</evidence>
<name>A0A0B2SHY9_GLYSO</name>
<evidence type="ECO:0000256" key="3">
    <source>
        <dbReference type="ARBA" id="ARBA00022782"/>
    </source>
</evidence>
<evidence type="ECO:0000256" key="5">
    <source>
        <dbReference type="RuleBase" id="RU364012"/>
    </source>
</evidence>
<feature type="region of interest" description="Disordered" evidence="6">
    <location>
        <begin position="69"/>
        <end position="102"/>
    </location>
</feature>
<evidence type="ECO:0000256" key="1">
    <source>
        <dbReference type="ARBA" id="ARBA00008956"/>
    </source>
</evidence>
<evidence type="ECO:0000313" key="8">
    <source>
        <dbReference type="EMBL" id="RZC27385.1"/>
    </source>
</evidence>
<feature type="region of interest" description="Disordered" evidence="6">
    <location>
        <begin position="377"/>
        <end position="410"/>
    </location>
</feature>
<dbReference type="Pfam" id="PF07899">
    <property type="entry name" value="Frigida"/>
    <property type="match status" value="1"/>
</dbReference>
<sequence>METSKTISAALKLFDAKKENLKKAYYDLQSHSSLLAPSFSLSWSHLDAHFTSLHTSLSHRFHLLQSLESQQQYPPSSPSKYLSFPPSPTDPSSQNGTALPKNPSEQILTLCNNMDGKGLRDYVGDHLKDKAAIEDTLRSALKSASDAAASMLLDSLDGVVGANVVKDDKELRKRKRTCSFLFKQLRAAASVSLSFKEKLRANRLCVDWKRSLMRDGCVDGVGAMAFLHFVAAYGLLSELTVHEILTFSVIAASNDELAELYWSAGLTDKAPGLVQKLIDRSKHILAVKFVFEFNLAHKIPPVPILEAHVNESQKLVKRLSEEGKSLSEITAREIHALKSAIKVIESHNLQSEYPPESLQQRIEQLMKHKANVKYAASAFSAKPPPHQQQQSGIKRPRMSEPVGSASVLNSASGASSTVHYQQPHFQSSGLLLEHLNPYMNLPTMPYGMKAQTPSIPPYTGASTGPYGPDGVPMGPSGNRGQGGSLPISSEPLMPSGYYDSGSAYGGYGLQHYYQTSYPQ</sequence>